<feature type="compositionally biased region" description="Basic and acidic residues" evidence="1">
    <location>
        <begin position="1"/>
        <end position="10"/>
    </location>
</feature>
<feature type="region of interest" description="Disordered" evidence="1">
    <location>
        <begin position="489"/>
        <end position="552"/>
    </location>
</feature>
<protein>
    <recommendedName>
        <fullName evidence="2">C2H2-type domain-containing protein</fullName>
    </recommendedName>
</protein>
<dbReference type="PROSITE" id="PS00028">
    <property type="entry name" value="ZINC_FINGER_C2H2_1"/>
    <property type="match status" value="2"/>
</dbReference>
<feature type="compositionally biased region" description="Polar residues" evidence="1">
    <location>
        <begin position="388"/>
        <end position="405"/>
    </location>
</feature>
<feature type="compositionally biased region" description="Low complexity" evidence="1">
    <location>
        <begin position="51"/>
        <end position="95"/>
    </location>
</feature>
<feature type="region of interest" description="Disordered" evidence="1">
    <location>
        <begin position="1"/>
        <end position="111"/>
    </location>
</feature>
<dbReference type="InterPro" id="IPR013087">
    <property type="entry name" value="Znf_C2H2_type"/>
</dbReference>
<accession>A0AAE0ICD5</accession>
<feature type="compositionally biased region" description="Polar residues" evidence="1">
    <location>
        <begin position="236"/>
        <end position="264"/>
    </location>
</feature>
<proteinExistence type="predicted"/>
<reference evidence="3" key="1">
    <citation type="journal article" date="2023" name="Mol. Phylogenet. Evol.">
        <title>Genome-scale phylogeny and comparative genomics of the fungal order Sordariales.</title>
        <authorList>
            <person name="Hensen N."/>
            <person name="Bonometti L."/>
            <person name="Westerberg I."/>
            <person name="Brannstrom I.O."/>
            <person name="Guillou S."/>
            <person name="Cros-Aarteil S."/>
            <person name="Calhoun S."/>
            <person name="Haridas S."/>
            <person name="Kuo A."/>
            <person name="Mondo S."/>
            <person name="Pangilinan J."/>
            <person name="Riley R."/>
            <person name="LaButti K."/>
            <person name="Andreopoulos B."/>
            <person name="Lipzen A."/>
            <person name="Chen C."/>
            <person name="Yan M."/>
            <person name="Daum C."/>
            <person name="Ng V."/>
            <person name="Clum A."/>
            <person name="Steindorff A."/>
            <person name="Ohm R.A."/>
            <person name="Martin F."/>
            <person name="Silar P."/>
            <person name="Natvig D.O."/>
            <person name="Lalanne C."/>
            <person name="Gautier V."/>
            <person name="Ament-Velasquez S.L."/>
            <person name="Kruys A."/>
            <person name="Hutchinson M.I."/>
            <person name="Powell A.J."/>
            <person name="Barry K."/>
            <person name="Miller A.N."/>
            <person name="Grigoriev I.V."/>
            <person name="Debuchy R."/>
            <person name="Gladieux P."/>
            <person name="Hiltunen Thoren M."/>
            <person name="Johannesson H."/>
        </authorList>
    </citation>
    <scope>NUCLEOTIDE SEQUENCE</scope>
    <source>
        <strain evidence="3">CBS 118394</strain>
    </source>
</reference>
<dbReference type="EMBL" id="JAUEDM010000003">
    <property type="protein sequence ID" value="KAK3321696.1"/>
    <property type="molecule type" value="Genomic_DNA"/>
</dbReference>
<feature type="domain" description="C2H2-type" evidence="2">
    <location>
        <begin position="150"/>
        <end position="171"/>
    </location>
</feature>
<dbReference type="AlphaFoldDB" id="A0AAE0ICD5"/>
<feature type="region of interest" description="Disordered" evidence="1">
    <location>
        <begin position="235"/>
        <end position="280"/>
    </location>
</feature>
<feature type="region of interest" description="Disordered" evidence="1">
    <location>
        <begin position="763"/>
        <end position="797"/>
    </location>
</feature>
<feature type="domain" description="C2H2-type" evidence="2">
    <location>
        <begin position="121"/>
        <end position="142"/>
    </location>
</feature>
<dbReference type="PANTHER" id="PTHR38166">
    <property type="entry name" value="C2H2-TYPE DOMAIN-CONTAINING PROTEIN-RELATED"/>
    <property type="match status" value="1"/>
</dbReference>
<feature type="compositionally biased region" description="Polar residues" evidence="1">
    <location>
        <begin position="765"/>
        <end position="797"/>
    </location>
</feature>
<feature type="region of interest" description="Disordered" evidence="1">
    <location>
        <begin position="372"/>
        <end position="415"/>
    </location>
</feature>
<dbReference type="PANTHER" id="PTHR38166:SF1">
    <property type="entry name" value="C2H2-TYPE DOMAIN-CONTAINING PROTEIN"/>
    <property type="match status" value="1"/>
</dbReference>
<evidence type="ECO:0000256" key="1">
    <source>
        <dbReference type="SAM" id="MobiDB-lite"/>
    </source>
</evidence>
<feature type="compositionally biased region" description="Basic and acidic residues" evidence="1">
    <location>
        <begin position="18"/>
        <end position="44"/>
    </location>
</feature>
<feature type="compositionally biased region" description="Low complexity" evidence="1">
    <location>
        <begin position="406"/>
        <end position="415"/>
    </location>
</feature>
<evidence type="ECO:0000259" key="2">
    <source>
        <dbReference type="PROSITE" id="PS00028"/>
    </source>
</evidence>
<gene>
    <name evidence="3" type="ORF">B0H66DRAFT_531065</name>
</gene>
<dbReference type="SMART" id="SM00355">
    <property type="entry name" value="ZnF_C2H2"/>
    <property type="match status" value="4"/>
</dbReference>
<dbReference type="Proteomes" id="UP001283341">
    <property type="component" value="Unassembled WGS sequence"/>
</dbReference>
<organism evidence="3 4">
    <name type="scientific">Apodospora peruviana</name>
    <dbReference type="NCBI Taxonomy" id="516989"/>
    <lineage>
        <taxon>Eukaryota</taxon>
        <taxon>Fungi</taxon>
        <taxon>Dikarya</taxon>
        <taxon>Ascomycota</taxon>
        <taxon>Pezizomycotina</taxon>
        <taxon>Sordariomycetes</taxon>
        <taxon>Sordariomycetidae</taxon>
        <taxon>Sordariales</taxon>
        <taxon>Lasiosphaeriaceae</taxon>
        <taxon>Apodospora</taxon>
    </lineage>
</organism>
<keyword evidence="4" id="KW-1185">Reference proteome</keyword>
<name>A0AAE0ICD5_9PEZI</name>
<evidence type="ECO:0000313" key="3">
    <source>
        <dbReference type="EMBL" id="KAK3321696.1"/>
    </source>
</evidence>
<evidence type="ECO:0000313" key="4">
    <source>
        <dbReference type="Proteomes" id="UP001283341"/>
    </source>
</evidence>
<comment type="caution">
    <text evidence="3">The sequence shown here is derived from an EMBL/GenBank/DDBJ whole genome shotgun (WGS) entry which is preliminary data.</text>
</comment>
<feature type="compositionally biased region" description="Basic residues" evidence="1">
    <location>
        <begin position="502"/>
        <end position="522"/>
    </location>
</feature>
<feature type="compositionally biased region" description="Polar residues" evidence="1">
    <location>
        <begin position="372"/>
        <end position="381"/>
    </location>
</feature>
<sequence length="888" mass="98434">MASQDSRHSQDSYPNPHLELDSGGRQQDHNADNARLNLHKENAGDRYYPPSRLSISSSTNRSSTISSIFSGPRSSIASTLLSRHSSTRSSTDSDPPLNPDGSPGRPEKRKDDLGPVRWVWCTFCGAAFETSPECKLHELESHQKETQHVCIECHAVYPRASLLAIHCQDVHRLQRHPSKAPEAIPNSTEGRSKSCGCGFCAACRPSQLDYLDHIGQHHDERKDRSQFWHNFAPGVDNSSKIGSPRASDTTSTCPPLNKSGSVPSTYALPPPVSDRMLDNTPPPKIFVKVKGNGPGLPSMSLPEASESCNPRDSSTHVPTRRCVLRRIDSDRNFAISKTLAVLGPVETQEAGFSSGTRLMGRDALVSPISSVKSIPRHSSTPRLEPLSELTSESTTDRFTVTDANDSSSFMSHSNSSVLSARTVDNSVSDDDSTSELSEPDIWQGFDGKSIACKKWCRVYQQAVDKIMEQLWLQYNRDWDALVTGYARGAGGNHSRRSEPSSRAHKSTTSHHAARKGHRHHSRISPEDDEDDGDEGHGYPHSPTPPKPTSAGLKSFACPFRKHSPGVYNLQDHQVCAVNTWPTIPRLKFVSSSPCSSDLRSHNFNREHLYRRHYKIHCQRCKKTFSDVQNLAMHEMSFDGCTVLDISHPGDISTFQEKQLKSRKHPGRHQTPEDKWREIYRLLFPKDEKMPSPYPEYAEDLDHVLPESRNSFSLQHYLLREMPTFFRQAAEEYVGSHIQPQEGLVMESIPSIIQDALHKAFDAYETSETTSGRGESLLTTLTPGSSNPTTTDESTVVPSSSAQPMASWLYGIIPGSTNDWLPQTAAETGSFVTYDPYLNPLSEPNHPNFGSVLPTMPNRSAPYNSLGPAMNGGMVGNQGFLEEELFPFG</sequence>
<reference evidence="3" key="2">
    <citation type="submission" date="2023-06" db="EMBL/GenBank/DDBJ databases">
        <authorList>
            <consortium name="Lawrence Berkeley National Laboratory"/>
            <person name="Haridas S."/>
            <person name="Hensen N."/>
            <person name="Bonometti L."/>
            <person name="Westerberg I."/>
            <person name="Brannstrom I.O."/>
            <person name="Guillou S."/>
            <person name="Cros-Aarteil S."/>
            <person name="Calhoun S."/>
            <person name="Kuo A."/>
            <person name="Mondo S."/>
            <person name="Pangilinan J."/>
            <person name="Riley R."/>
            <person name="Labutti K."/>
            <person name="Andreopoulos B."/>
            <person name="Lipzen A."/>
            <person name="Chen C."/>
            <person name="Yanf M."/>
            <person name="Daum C."/>
            <person name="Ng V."/>
            <person name="Clum A."/>
            <person name="Steindorff A."/>
            <person name="Ohm R."/>
            <person name="Martin F."/>
            <person name="Silar P."/>
            <person name="Natvig D."/>
            <person name="Lalanne C."/>
            <person name="Gautier V."/>
            <person name="Ament-Velasquez S.L."/>
            <person name="Kruys A."/>
            <person name="Hutchinson M.I."/>
            <person name="Powell A.J."/>
            <person name="Barry K."/>
            <person name="Miller A.N."/>
            <person name="Grigoriev I.V."/>
            <person name="Debuchy R."/>
            <person name="Gladieux P."/>
            <person name="Thoren M.H."/>
            <person name="Johannesson H."/>
        </authorList>
    </citation>
    <scope>NUCLEOTIDE SEQUENCE</scope>
    <source>
        <strain evidence="3">CBS 118394</strain>
    </source>
</reference>